<organism evidence="1 2">
    <name type="scientific">Glarea lozoyensis (strain ATCC 20868 / MF5171)</name>
    <dbReference type="NCBI Taxonomy" id="1116229"/>
    <lineage>
        <taxon>Eukaryota</taxon>
        <taxon>Fungi</taxon>
        <taxon>Dikarya</taxon>
        <taxon>Ascomycota</taxon>
        <taxon>Pezizomycotina</taxon>
        <taxon>Leotiomycetes</taxon>
        <taxon>Helotiales</taxon>
        <taxon>Helotiaceae</taxon>
        <taxon>Glarea</taxon>
    </lineage>
</organism>
<proteinExistence type="predicted"/>
<dbReference type="HOGENOM" id="CLU_735766_0_0_1"/>
<dbReference type="KEGG" id="glz:GLAREA_10877"/>
<dbReference type="Proteomes" id="UP000016922">
    <property type="component" value="Unassembled WGS sequence"/>
</dbReference>
<dbReference type="RefSeq" id="XP_008078168.1">
    <property type="nucleotide sequence ID" value="XM_008079977.1"/>
</dbReference>
<evidence type="ECO:0000313" key="2">
    <source>
        <dbReference type="Proteomes" id="UP000016922"/>
    </source>
</evidence>
<accession>S3DT91</accession>
<reference evidence="1 2" key="1">
    <citation type="journal article" date="2013" name="BMC Genomics">
        <title>Genomics-driven discovery of the pneumocandin biosynthetic gene cluster in the fungus Glarea lozoyensis.</title>
        <authorList>
            <person name="Chen L."/>
            <person name="Yue Q."/>
            <person name="Zhang X."/>
            <person name="Xiang M."/>
            <person name="Wang C."/>
            <person name="Li S."/>
            <person name="Che Y."/>
            <person name="Ortiz-Lopez F.J."/>
            <person name="Bills G.F."/>
            <person name="Liu X."/>
            <person name="An Z."/>
        </authorList>
    </citation>
    <scope>NUCLEOTIDE SEQUENCE [LARGE SCALE GENOMIC DNA]</scope>
    <source>
        <strain evidence="2">ATCC 20868 / MF5171</strain>
    </source>
</reference>
<dbReference type="GeneID" id="19469922"/>
<dbReference type="AlphaFoldDB" id="S3DT91"/>
<dbReference type="OrthoDB" id="3531154at2759"/>
<dbReference type="SUPFAM" id="SSF141571">
    <property type="entry name" value="Pentapeptide repeat-like"/>
    <property type="match status" value="1"/>
</dbReference>
<dbReference type="EMBL" id="KE145355">
    <property type="protein sequence ID" value="EPE35181.1"/>
    <property type="molecule type" value="Genomic_DNA"/>
</dbReference>
<gene>
    <name evidence="1" type="ORF">GLAREA_10877</name>
</gene>
<protein>
    <submittedName>
        <fullName evidence="1">Uncharacterized protein</fullName>
    </submittedName>
</protein>
<keyword evidence="2" id="KW-1185">Reference proteome</keyword>
<evidence type="ECO:0000313" key="1">
    <source>
        <dbReference type="EMBL" id="EPE35181.1"/>
    </source>
</evidence>
<sequence length="376" mass="43063">MVKTSTHIRAQLQSFIYDIAVPDPKPFKEYYQQSTILYGGCPEGEPRDHVKLQHIPAVPKYQEYEDLAFVELVDRVLFQVTIHYSKLRRCTLIDCTVYGGEIEKSNLQDCQVRMKGFGDGTSEFVYKDQMSRKPYILDSQINHTDLFDAKIFNSTIVSSGSMRNCYIKNTLAARSFMNGCVLEECGVDDSELRNCEVVGTILTASVIEVKTLITFHKLPPEIRQMIYSLLININPWKQKLISALRADPVLHREVLEAYFKQHVFQLSVKNHRNYRSVPMNIMVRICKIHLDAREFFPTSDVSTNFPAGTKINSICIEFSNGWADCIMFYDITKLWLSHFSTVTKLKVVWKLCEAGVNYSPTCPPRSLQGAIKVANK</sequence>
<name>S3DT91_GLAL2</name>